<organism evidence="1 2">
    <name type="scientific">Batillaria attramentaria</name>
    <dbReference type="NCBI Taxonomy" id="370345"/>
    <lineage>
        <taxon>Eukaryota</taxon>
        <taxon>Metazoa</taxon>
        <taxon>Spiralia</taxon>
        <taxon>Lophotrochozoa</taxon>
        <taxon>Mollusca</taxon>
        <taxon>Gastropoda</taxon>
        <taxon>Caenogastropoda</taxon>
        <taxon>Sorbeoconcha</taxon>
        <taxon>Cerithioidea</taxon>
        <taxon>Batillariidae</taxon>
        <taxon>Batillaria</taxon>
    </lineage>
</organism>
<name>A0ABD0KFH0_9CAEN</name>
<accession>A0ABD0KFH0</accession>
<dbReference type="AlphaFoldDB" id="A0ABD0KFH0"/>
<dbReference type="EMBL" id="JACVVK020000187">
    <property type="protein sequence ID" value="KAK7485908.1"/>
    <property type="molecule type" value="Genomic_DNA"/>
</dbReference>
<keyword evidence="2" id="KW-1185">Reference proteome</keyword>
<reference evidence="1 2" key="1">
    <citation type="journal article" date="2023" name="Sci. Data">
        <title>Genome assembly of the Korean intertidal mud-creeper Batillaria attramentaria.</title>
        <authorList>
            <person name="Patra A.K."/>
            <person name="Ho P.T."/>
            <person name="Jun S."/>
            <person name="Lee S.J."/>
            <person name="Kim Y."/>
            <person name="Won Y.J."/>
        </authorList>
    </citation>
    <scope>NUCLEOTIDE SEQUENCE [LARGE SCALE GENOMIC DNA]</scope>
    <source>
        <strain evidence="1">Wonlab-2016</strain>
    </source>
</reference>
<gene>
    <name evidence="1" type="ORF">BaRGS_00022903</name>
</gene>
<comment type="caution">
    <text evidence="1">The sequence shown here is derived from an EMBL/GenBank/DDBJ whole genome shotgun (WGS) entry which is preliminary data.</text>
</comment>
<protein>
    <submittedName>
        <fullName evidence="1">Uncharacterized protein</fullName>
    </submittedName>
</protein>
<proteinExistence type="predicted"/>
<evidence type="ECO:0000313" key="1">
    <source>
        <dbReference type="EMBL" id="KAK7485908.1"/>
    </source>
</evidence>
<sequence>MGSHRQVFPVLAFRLQANRYGNKQSETSSQTVANNWCGASLAWPQQGKQSLCADLQWNEREALAMNENRKRANEGSHAA</sequence>
<evidence type="ECO:0000313" key="2">
    <source>
        <dbReference type="Proteomes" id="UP001519460"/>
    </source>
</evidence>
<dbReference type="Proteomes" id="UP001519460">
    <property type="component" value="Unassembled WGS sequence"/>
</dbReference>